<sequence length="108" mass="12135">MVSIVAISITELVAMNVLSSPLLTSTIPMNLQSTSTYKHAHPHPLAFVHSINESIKRNEVTKIPNIKTARNPRELRHENKNKGGASFRYVSSSAFISWEIYEAFHFSP</sequence>
<evidence type="ECO:0000313" key="2">
    <source>
        <dbReference type="Proteomes" id="UP000663419"/>
    </source>
</evidence>
<evidence type="ECO:0000313" key="1">
    <source>
        <dbReference type="EMBL" id="QSS51971.1"/>
    </source>
</evidence>
<dbReference type="Proteomes" id="UP000663419">
    <property type="component" value="Chromosome 2"/>
</dbReference>
<dbReference type="VEuPathDB" id="FungiDB:I7I53_07454"/>
<dbReference type="EMBL" id="CP069103">
    <property type="protein sequence ID" value="QSS51971.1"/>
    <property type="molecule type" value="Genomic_DNA"/>
</dbReference>
<protein>
    <submittedName>
        <fullName evidence="1">Uncharacterized protein</fullName>
    </submittedName>
</protein>
<organism evidence="1 2">
    <name type="scientific">Ajellomyces capsulatus (strain H88)</name>
    <name type="common">Darling's disease fungus</name>
    <name type="synonym">Histoplasma capsulatum</name>
    <dbReference type="NCBI Taxonomy" id="544711"/>
    <lineage>
        <taxon>Eukaryota</taxon>
        <taxon>Fungi</taxon>
        <taxon>Dikarya</taxon>
        <taxon>Ascomycota</taxon>
        <taxon>Pezizomycotina</taxon>
        <taxon>Eurotiomycetes</taxon>
        <taxon>Eurotiomycetidae</taxon>
        <taxon>Onygenales</taxon>
        <taxon>Ajellomycetaceae</taxon>
        <taxon>Histoplasma</taxon>
    </lineage>
</organism>
<name>A0A8A1LDT0_AJEC8</name>
<gene>
    <name evidence="1" type="ORF">I7I53_07454</name>
</gene>
<reference evidence="1" key="1">
    <citation type="submission" date="2021-01" db="EMBL/GenBank/DDBJ databases">
        <title>Chromosome-level genome assembly of a human fungal pathogen reveals clustering of transcriptionally co-regulated genes.</title>
        <authorList>
            <person name="Voorhies M."/>
            <person name="Cohen S."/>
            <person name="Shea T.P."/>
            <person name="Petrus S."/>
            <person name="Munoz J.F."/>
            <person name="Poplawski S."/>
            <person name="Goldman W.E."/>
            <person name="Michael T."/>
            <person name="Cuomo C.A."/>
            <person name="Sil A."/>
            <person name="Beyhan S."/>
        </authorList>
    </citation>
    <scope>NUCLEOTIDE SEQUENCE</scope>
    <source>
        <strain evidence="1">H88</strain>
    </source>
</reference>
<proteinExistence type="predicted"/>
<accession>A0A8A1LDT0</accession>
<dbReference type="AlphaFoldDB" id="A0A8A1LDT0"/>